<dbReference type="GeneID" id="64961144"/>
<evidence type="ECO:0000313" key="1">
    <source>
        <dbReference type="EMBL" id="BCR99822.1"/>
    </source>
</evidence>
<reference evidence="1" key="2">
    <citation type="submission" date="2021-02" db="EMBL/GenBank/DDBJ databases">
        <title>Aspergillus luchuensis mut. kawachii IFO 4304 genome sequence.</title>
        <authorList>
            <person name="Mori K."/>
            <person name="Kadooka C."/>
            <person name="Goto M."/>
            <person name="Futagami T."/>
        </authorList>
    </citation>
    <scope>NUCLEOTIDE SEQUENCE</scope>
    <source>
        <strain evidence="1">IFO 4308</strain>
    </source>
</reference>
<keyword evidence="2" id="KW-1185">Reference proteome</keyword>
<protein>
    <submittedName>
        <fullName evidence="1">Uncharacterized protein</fullName>
    </submittedName>
</protein>
<dbReference type="OrthoDB" id="2156052at2759"/>
<evidence type="ECO:0000313" key="2">
    <source>
        <dbReference type="Proteomes" id="UP000661280"/>
    </source>
</evidence>
<sequence>MLWDDLSGHLVVVDLEDVKWLKRPWALDCISDSTQRTRCVGAMKYKPGFKKVEYTVNSMAVSQARDNLFGNVAKHAATRRRGLYLRPSSEYAFCNTNRTCCKNPSARQA</sequence>
<dbReference type="AlphaFoldDB" id="A0A7R7WBB5"/>
<organism evidence="1 2">
    <name type="scientific">Aspergillus kawachii</name>
    <name type="common">White koji mold</name>
    <name type="synonym">Aspergillus awamori var. kawachi</name>
    <dbReference type="NCBI Taxonomy" id="1069201"/>
    <lineage>
        <taxon>Eukaryota</taxon>
        <taxon>Fungi</taxon>
        <taxon>Dikarya</taxon>
        <taxon>Ascomycota</taxon>
        <taxon>Pezizomycotina</taxon>
        <taxon>Eurotiomycetes</taxon>
        <taxon>Eurotiomycetidae</taxon>
        <taxon>Eurotiales</taxon>
        <taxon>Aspergillaceae</taxon>
        <taxon>Aspergillus</taxon>
        <taxon>Aspergillus subgen. Circumdati</taxon>
    </lineage>
</organism>
<proteinExistence type="predicted"/>
<dbReference type="EMBL" id="AP024429">
    <property type="protein sequence ID" value="BCR99822.1"/>
    <property type="molecule type" value="Genomic_DNA"/>
</dbReference>
<dbReference type="KEGG" id="aluc:AKAW2_50164S"/>
<reference evidence="1" key="1">
    <citation type="submission" date="2021-01" db="EMBL/GenBank/DDBJ databases">
        <authorList>
            <consortium name="Aspergillus luchuensis mut. kawachii IFO 4304 genome sequencing consortium"/>
            <person name="Kazuki M."/>
            <person name="Futagami T."/>
        </authorList>
    </citation>
    <scope>NUCLEOTIDE SEQUENCE</scope>
    <source>
        <strain evidence="1">IFO 4308</strain>
    </source>
</reference>
<name>A0A7R7WBB5_ASPKA</name>
<dbReference type="Proteomes" id="UP000661280">
    <property type="component" value="Chromosome 5"/>
</dbReference>
<dbReference type="RefSeq" id="XP_041543585.1">
    <property type="nucleotide sequence ID" value="XM_041689951.1"/>
</dbReference>
<gene>
    <name evidence="1" type="ORF">AKAW2_50164S</name>
</gene>
<accession>A0A7R7WBB5</accession>